<feature type="domain" description="DUF5734" evidence="1">
    <location>
        <begin position="28"/>
        <end position="109"/>
    </location>
</feature>
<evidence type="ECO:0000259" key="1">
    <source>
        <dbReference type="Pfam" id="PF19005"/>
    </source>
</evidence>
<evidence type="ECO:0000313" key="2">
    <source>
        <dbReference type="EMBL" id="VDK36331.1"/>
    </source>
</evidence>
<organism evidence="4">
    <name type="scientific">Taenia asiatica</name>
    <name type="common">Asian tapeworm</name>
    <dbReference type="NCBI Taxonomy" id="60517"/>
    <lineage>
        <taxon>Eukaryota</taxon>
        <taxon>Metazoa</taxon>
        <taxon>Spiralia</taxon>
        <taxon>Lophotrochozoa</taxon>
        <taxon>Platyhelminthes</taxon>
        <taxon>Cestoda</taxon>
        <taxon>Eucestoda</taxon>
        <taxon>Cyclophyllidea</taxon>
        <taxon>Taeniidae</taxon>
        <taxon>Taenia</taxon>
    </lineage>
</organism>
<reference evidence="2 3" key="2">
    <citation type="submission" date="2018-11" db="EMBL/GenBank/DDBJ databases">
        <authorList>
            <consortium name="Pathogen Informatics"/>
        </authorList>
    </citation>
    <scope>NUCLEOTIDE SEQUENCE [LARGE SCALE GENOMIC DNA]</scope>
</reference>
<gene>
    <name evidence="2" type="ORF">TASK_LOCUS6231</name>
</gene>
<dbReference type="AlphaFoldDB" id="A0A0R3W7H5"/>
<sequence length="301" mass="35358">MEKPDLISDLLHLKCERRKIEVSEKVMEKRLKKAIRARPRSYTLQLYKDHIKLQGQREEIFLDKVKEVKVSKEHSVLVLSSESKDKAKFSLNTMKFKNANDYTNVLCSISAAMKAQKAQEKESDFQKRITETEPDLSKRESIENNPISPADFRLPRIYASLSTEWCGGVRNMQKFYWTDSSSVEQVRMEVLKRANRRQKEYRPAPTRSYYSGHTEERRVDWNEDSDYSSSFTSDFDLYFDSSDTESDTISSYHYKRSQKTCKEYCPIVPKNNISKEFIRDSLGNQVHILRPRVARPRSTAY</sequence>
<dbReference type="Proteomes" id="UP000282613">
    <property type="component" value="Unassembled WGS sequence"/>
</dbReference>
<keyword evidence="3" id="KW-1185">Reference proteome</keyword>
<dbReference type="WBParaSite" id="TASK_0000623001-mRNA-1">
    <property type="protein sequence ID" value="TASK_0000623001-mRNA-1"/>
    <property type="gene ID" value="TASK_0000623001"/>
</dbReference>
<protein>
    <submittedName>
        <fullName evidence="4">DUF5734 domain-containing protein</fullName>
    </submittedName>
</protein>
<dbReference type="EMBL" id="UYRS01018481">
    <property type="protein sequence ID" value="VDK36331.1"/>
    <property type="molecule type" value="Genomic_DNA"/>
</dbReference>
<dbReference type="OrthoDB" id="6253577at2759"/>
<evidence type="ECO:0000313" key="3">
    <source>
        <dbReference type="Proteomes" id="UP000282613"/>
    </source>
</evidence>
<evidence type="ECO:0000313" key="4">
    <source>
        <dbReference type="WBParaSite" id="TASK_0000623001-mRNA-1"/>
    </source>
</evidence>
<name>A0A0R3W7H5_TAEAS</name>
<reference evidence="4" key="1">
    <citation type="submission" date="2017-02" db="UniProtKB">
        <authorList>
            <consortium name="WormBaseParasite"/>
        </authorList>
    </citation>
    <scope>IDENTIFICATION</scope>
</reference>
<dbReference type="Pfam" id="PF19005">
    <property type="entry name" value="DUF5734"/>
    <property type="match status" value="1"/>
</dbReference>
<accession>A0A0R3W7H5</accession>
<proteinExistence type="predicted"/>
<dbReference type="InterPro" id="IPR043792">
    <property type="entry name" value="DUF5734"/>
</dbReference>